<dbReference type="Proteomes" id="UP000198752">
    <property type="component" value="Unassembled WGS sequence"/>
</dbReference>
<dbReference type="STRING" id="269670.SAMN02982927_01268"/>
<evidence type="ECO:0008006" key="4">
    <source>
        <dbReference type="Google" id="ProtNLM"/>
    </source>
</evidence>
<organism evidence="2 3">
    <name type="scientific">Sporolactobacillus nakayamae</name>
    <dbReference type="NCBI Taxonomy" id="269670"/>
    <lineage>
        <taxon>Bacteria</taxon>
        <taxon>Bacillati</taxon>
        <taxon>Bacillota</taxon>
        <taxon>Bacilli</taxon>
        <taxon>Bacillales</taxon>
        <taxon>Sporolactobacillaceae</taxon>
        <taxon>Sporolactobacillus</taxon>
    </lineage>
</organism>
<keyword evidence="3" id="KW-1185">Reference proteome</keyword>
<dbReference type="RefSeq" id="WP_093671196.1">
    <property type="nucleotide sequence ID" value="NZ_FOOY01000007.1"/>
</dbReference>
<feature type="transmembrane region" description="Helical" evidence="1">
    <location>
        <begin position="183"/>
        <end position="202"/>
    </location>
</feature>
<proteinExistence type="predicted"/>
<feature type="transmembrane region" description="Helical" evidence="1">
    <location>
        <begin position="158"/>
        <end position="177"/>
    </location>
</feature>
<evidence type="ECO:0000313" key="2">
    <source>
        <dbReference type="EMBL" id="SFG28905.1"/>
    </source>
</evidence>
<feature type="transmembrane region" description="Helical" evidence="1">
    <location>
        <begin position="125"/>
        <end position="146"/>
    </location>
</feature>
<evidence type="ECO:0000313" key="3">
    <source>
        <dbReference type="Proteomes" id="UP000198752"/>
    </source>
</evidence>
<dbReference type="OrthoDB" id="6656329at2"/>
<gene>
    <name evidence="2" type="ORF">SAMN02982927_01268</name>
</gene>
<keyword evidence="1" id="KW-1133">Transmembrane helix</keyword>
<name>A0A1I2QJY2_9BACL</name>
<protein>
    <recommendedName>
        <fullName evidence="4">Ferric reductase like transmembrane component</fullName>
    </recommendedName>
</protein>
<dbReference type="AlphaFoldDB" id="A0A1I2QJY2"/>
<evidence type="ECO:0000256" key="1">
    <source>
        <dbReference type="SAM" id="Phobius"/>
    </source>
</evidence>
<dbReference type="EMBL" id="FOOY01000007">
    <property type="protein sequence ID" value="SFG28905.1"/>
    <property type="molecule type" value="Genomic_DNA"/>
</dbReference>
<sequence>MEHKHKLLKWTIGLALILVICFFIELAHRTNILPASTPTWLTVRVLGITAYVLLFFGICLGITAGMPIWKGRKPARDLLLSIHFFFNTTGVFVAMLHPLLLVIDPYVPFSWMQLLIPFTAPREPFLYGLGTLTLYGLLFVLLTTDLKKKMPVKLWKSFHLISYILFLLALTHGIMGGTDSSNIIIFSMYVVTFVSVLALMIVQIQMVSALKKKALNKQHLTEHNIRQ</sequence>
<reference evidence="3" key="1">
    <citation type="submission" date="2016-10" db="EMBL/GenBank/DDBJ databases">
        <authorList>
            <person name="Varghese N."/>
            <person name="Submissions S."/>
        </authorList>
    </citation>
    <scope>NUCLEOTIDE SEQUENCE [LARGE SCALE GENOMIC DNA]</scope>
    <source>
        <strain evidence="3">ATCC 700379</strain>
    </source>
</reference>
<accession>A0A1I2QJY2</accession>
<feature type="transmembrane region" description="Helical" evidence="1">
    <location>
        <begin position="7"/>
        <end position="28"/>
    </location>
</feature>
<keyword evidence="1" id="KW-0472">Membrane</keyword>
<feature type="transmembrane region" description="Helical" evidence="1">
    <location>
        <begin position="78"/>
        <end position="103"/>
    </location>
</feature>
<feature type="transmembrane region" description="Helical" evidence="1">
    <location>
        <begin position="48"/>
        <end position="66"/>
    </location>
</feature>
<keyword evidence="1" id="KW-0812">Transmembrane</keyword>